<feature type="region of interest" description="Disordered" evidence="1">
    <location>
        <begin position="2114"/>
        <end position="2233"/>
    </location>
</feature>
<feature type="compositionally biased region" description="Basic and acidic residues" evidence="1">
    <location>
        <begin position="2050"/>
        <end position="2062"/>
    </location>
</feature>
<feature type="region of interest" description="Disordered" evidence="1">
    <location>
        <begin position="1377"/>
        <end position="1400"/>
    </location>
</feature>
<gene>
    <name evidence="2" type="primary">NCL1_30578</name>
    <name evidence="2" type="ORF">TNIN_227591</name>
</gene>
<feature type="compositionally biased region" description="Polar residues" evidence="1">
    <location>
        <begin position="1473"/>
        <end position="1486"/>
    </location>
</feature>
<feature type="compositionally biased region" description="Polar residues" evidence="1">
    <location>
        <begin position="2221"/>
        <end position="2230"/>
    </location>
</feature>
<feature type="compositionally biased region" description="Low complexity" evidence="1">
    <location>
        <begin position="3469"/>
        <end position="3478"/>
    </location>
</feature>
<feature type="compositionally biased region" description="Polar residues" evidence="1">
    <location>
        <begin position="1249"/>
        <end position="1259"/>
    </location>
</feature>
<feature type="region of interest" description="Disordered" evidence="1">
    <location>
        <begin position="2013"/>
        <end position="2098"/>
    </location>
</feature>
<feature type="compositionally biased region" description="Polar residues" evidence="1">
    <location>
        <begin position="798"/>
        <end position="811"/>
    </location>
</feature>
<feature type="compositionally biased region" description="Polar residues" evidence="1">
    <location>
        <begin position="4327"/>
        <end position="4351"/>
    </location>
</feature>
<feature type="region of interest" description="Disordered" evidence="1">
    <location>
        <begin position="4749"/>
        <end position="4783"/>
    </location>
</feature>
<dbReference type="OrthoDB" id="6436060at2759"/>
<feature type="compositionally biased region" description="Polar residues" evidence="1">
    <location>
        <begin position="1678"/>
        <end position="1691"/>
    </location>
</feature>
<feature type="compositionally biased region" description="Polar residues" evidence="1">
    <location>
        <begin position="1390"/>
        <end position="1400"/>
    </location>
</feature>
<evidence type="ECO:0000256" key="1">
    <source>
        <dbReference type="SAM" id="MobiDB-lite"/>
    </source>
</evidence>
<protein>
    <submittedName>
        <fullName evidence="2">Uncharacterized protein</fullName>
    </submittedName>
</protein>
<feature type="region of interest" description="Disordered" evidence="1">
    <location>
        <begin position="1117"/>
        <end position="1136"/>
    </location>
</feature>
<feature type="compositionally biased region" description="Polar residues" evidence="1">
    <location>
        <begin position="2024"/>
        <end position="2049"/>
    </location>
</feature>
<feature type="compositionally biased region" description="Low complexity" evidence="1">
    <location>
        <begin position="2266"/>
        <end position="2279"/>
    </location>
</feature>
<feature type="compositionally biased region" description="Basic and acidic residues" evidence="1">
    <location>
        <begin position="2300"/>
        <end position="2311"/>
    </location>
</feature>
<feature type="compositionally biased region" description="Polar residues" evidence="1">
    <location>
        <begin position="2280"/>
        <end position="2298"/>
    </location>
</feature>
<name>A0A8X6WW88_9ARAC</name>
<evidence type="ECO:0000313" key="2">
    <source>
        <dbReference type="EMBL" id="GFY40991.1"/>
    </source>
</evidence>
<feature type="compositionally biased region" description="Polar residues" evidence="1">
    <location>
        <begin position="1030"/>
        <end position="1040"/>
    </location>
</feature>
<proteinExistence type="predicted"/>
<feature type="region of interest" description="Disordered" evidence="1">
    <location>
        <begin position="3281"/>
        <end position="3319"/>
    </location>
</feature>
<dbReference type="EMBL" id="BMAV01002216">
    <property type="protein sequence ID" value="GFY40991.1"/>
    <property type="molecule type" value="Genomic_DNA"/>
</dbReference>
<feature type="region of interest" description="Disordered" evidence="1">
    <location>
        <begin position="1467"/>
        <end position="1486"/>
    </location>
</feature>
<evidence type="ECO:0000313" key="3">
    <source>
        <dbReference type="Proteomes" id="UP000886998"/>
    </source>
</evidence>
<reference evidence="2" key="1">
    <citation type="submission" date="2020-08" db="EMBL/GenBank/DDBJ databases">
        <title>Multicomponent nature underlies the extraordinary mechanical properties of spider dragline silk.</title>
        <authorList>
            <person name="Kono N."/>
            <person name="Nakamura H."/>
            <person name="Mori M."/>
            <person name="Yoshida Y."/>
            <person name="Ohtoshi R."/>
            <person name="Malay A.D."/>
            <person name="Moran D.A.P."/>
            <person name="Tomita M."/>
            <person name="Numata K."/>
            <person name="Arakawa K."/>
        </authorList>
    </citation>
    <scope>NUCLEOTIDE SEQUENCE</scope>
</reference>
<feature type="compositionally biased region" description="Polar residues" evidence="1">
    <location>
        <begin position="1069"/>
        <end position="1083"/>
    </location>
</feature>
<feature type="compositionally biased region" description="Polar residues" evidence="1">
    <location>
        <begin position="2156"/>
        <end position="2178"/>
    </location>
</feature>
<accession>A0A8X6WW88</accession>
<feature type="region of interest" description="Disordered" evidence="1">
    <location>
        <begin position="1030"/>
        <end position="1050"/>
    </location>
</feature>
<feature type="region of interest" description="Disordered" evidence="1">
    <location>
        <begin position="1433"/>
        <end position="1453"/>
    </location>
</feature>
<feature type="region of interest" description="Disordered" evidence="1">
    <location>
        <begin position="3454"/>
        <end position="3478"/>
    </location>
</feature>
<feature type="region of interest" description="Disordered" evidence="1">
    <location>
        <begin position="1064"/>
        <end position="1083"/>
    </location>
</feature>
<feature type="region of interest" description="Disordered" evidence="1">
    <location>
        <begin position="784"/>
        <end position="826"/>
    </location>
</feature>
<feature type="region of interest" description="Disordered" evidence="1">
    <location>
        <begin position="1329"/>
        <end position="1348"/>
    </location>
</feature>
<feature type="compositionally biased region" description="Polar residues" evidence="1">
    <location>
        <begin position="1335"/>
        <end position="1348"/>
    </location>
</feature>
<feature type="region of interest" description="Disordered" evidence="1">
    <location>
        <begin position="1149"/>
        <end position="1169"/>
    </location>
</feature>
<feature type="compositionally biased region" description="Basic and acidic residues" evidence="1">
    <location>
        <begin position="2203"/>
        <end position="2214"/>
    </location>
</feature>
<organism evidence="2 3">
    <name type="scientific">Trichonephila inaurata madagascariensis</name>
    <dbReference type="NCBI Taxonomy" id="2747483"/>
    <lineage>
        <taxon>Eukaryota</taxon>
        <taxon>Metazoa</taxon>
        <taxon>Ecdysozoa</taxon>
        <taxon>Arthropoda</taxon>
        <taxon>Chelicerata</taxon>
        <taxon>Arachnida</taxon>
        <taxon>Araneae</taxon>
        <taxon>Araneomorphae</taxon>
        <taxon>Entelegynae</taxon>
        <taxon>Araneoidea</taxon>
        <taxon>Nephilidae</taxon>
        <taxon>Trichonephila</taxon>
        <taxon>Trichonephila inaurata</taxon>
    </lineage>
</organism>
<feature type="compositionally biased region" description="Basic and acidic residues" evidence="1">
    <location>
        <begin position="2122"/>
        <end position="2133"/>
    </location>
</feature>
<dbReference type="Proteomes" id="UP000886998">
    <property type="component" value="Unassembled WGS sequence"/>
</dbReference>
<feature type="region of interest" description="Disordered" evidence="1">
    <location>
        <begin position="1242"/>
        <end position="1263"/>
    </location>
</feature>
<feature type="region of interest" description="Disordered" evidence="1">
    <location>
        <begin position="2263"/>
        <end position="2311"/>
    </location>
</feature>
<feature type="compositionally biased region" description="Basic and acidic residues" evidence="1">
    <location>
        <begin position="2140"/>
        <end position="2151"/>
    </location>
</feature>
<feature type="compositionally biased region" description="Polar residues" evidence="1">
    <location>
        <begin position="1156"/>
        <end position="1169"/>
    </location>
</feature>
<feature type="region of interest" description="Disordered" evidence="1">
    <location>
        <begin position="2728"/>
        <end position="2750"/>
    </location>
</feature>
<feature type="region of interest" description="Disordered" evidence="1">
    <location>
        <begin position="1660"/>
        <end position="1696"/>
    </location>
</feature>
<comment type="caution">
    <text evidence="2">The sequence shown here is derived from an EMBL/GenBank/DDBJ whole genome shotgun (WGS) entry which is preliminary data.</text>
</comment>
<feature type="compositionally biased region" description="Polar residues" evidence="1">
    <location>
        <begin position="3408"/>
        <end position="3421"/>
    </location>
</feature>
<feature type="compositionally biased region" description="Basic and acidic residues" evidence="1">
    <location>
        <begin position="784"/>
        <end position="796"/>
    </location>
</feature>
<feature type="region of interest" description="Disordered" evidence="1">
    <location>
        <begin position="3408"/>
        <end position="3427"/>
    </location>
</feature>
<keyword evidence="3" id="KW-1185">Reference proteome</keyword>
<feature type="compositionally biased region" description="Polar residues" evidence="1">
    <location>
        <begin position="4750"/>
        <end position="4767"/>
    </location>
</feature>
<feature type="region of interest" description="Disordered" evidence="1">
    <location>
        <begin position="4322"/>
        <end position="4358"/>
    </location>
</feature>
<sequence>MINNHVLENGGHLKVNEFNKNLEKVRNVLIESLIVDEYDMYGSQQCIKSLKHSVRLCLPIIKAYASRIGKGNLRVLQFFMDCVGSDFKSCNEKTRKYFLEIMNKNVIGRAHLLGDNMESLKECAEMVDKTKLDKCAPGMLDFFMKVTSGELIITEELIKVSDCSCVLDALSVCNAHAHEMITELLQKFLNRILCPLKYDRNEIGRCLEKSDKEEIDKCEPGLSRVLEGVVQGDPSSYAALRRQPQESACLGLAFKACPGSAIYIIRKVMQLLYRVDLDIPLDTNSILSPPGQKENHVIDILFPKYALPDNIVKPVKECLLQTVCQLENFCGDLSEAMVNVLTNKSLTFPIEQKSECIESNYNSILKKCPPEGANLTEKLLQSVKRAYNKLESELFRTINLCLEKIDLVSFEKCCPGITDVLRAYQKEKPIPAKFVTSRTCKYECISYATSCCAKPDASQLQSFIALTMKMYENIPSSLELLDEIASFVKITVKDGLVSIPSDQIKVIKECQDKIAPNLNLCCPKLNHIVTNTLNTSQITATKEDLKWCTVYCYEPLILECENPASFLNLVKLIMETINSTDVLSGLELCLNMVTNLQDCCAAFPKALEMLLEGKPWIPRKFNLKKCRSTCYKNETKECPEESKEVTLAVMVGLVNYVAISRKSIECLERVEEDFNKCCYGMTYVIFSIYQHKETCKFPDALEDNCNISCAMQALNKCDVVAADMVQRIMKYIFEYKPYCSNGAVTTEMDKPSTSYYTEWESNSYDSNKTNEELNFEVSRITSKTEEKETFDAEKVSDQYGSEGSSQLGSTEEYSKTHITDLTSPDIGELSKTFDAEKVSDQYDSEDSSQLGSTEEYSKTYITDLTSPDIGNLAKHLTLKHPDLGELIKTFDTEKESDQYGSEGSSQLGSTEEYSKTYITDLTSPDIGELIKTFDAENVSDHYVSEESSELGSTEEYSKTHITDLTIPDLGELIKTFDTEKENEQYGSEDSSQLGSTEEYSKTYITDLTSPDIGELSKTFDAETVSDQYGSEVSSQLGSTEEYSKTHITDLTSPDLGELIKTFDTENESDQYGSEGSSQLGSTEEYSKTYITDLTSPDIGELIKTFDAENVSDHYVSEESSQLGSAEEYSKTHITDLTSPDLGELIKTFDTEKESDQYGSEGSSQLGSTEEYSKTYITDLTSPDIGNLSKHLTPKIKTFDAENVSDHYVSEESSELGSTEEYSKTHITDLTSPDLGELIKTFDTEKESDQYGSEDSSELGSTEEYSKTYITDLTSPDIGELSKTFDAENVSDHYVSEESSELGRTEEYIKTHITDLTSPDIGELIKTFDTEKESDQYGSEGSSQLGSTEEYSKTYITDLTSPDIGELSKTFDAENVSDHYVSEESSELEAQKNSSQLGSTEEYSKTYITDLTSPHIGELIKTFDAENVSDHYVSEESSELGSTEEYSKTHITDLTSPDLGELIKTFDTEKENEQYGSEDSSQLGSTEEYSKTYITDLTSPDIGELSKTFDVEKVSGQYVSEESSELGRTEEYIKTHITDLTNPDIGELSKTFDVEKVSDYYVFEESSQLGKTEAYSKTYVTDLTSPDIGEFSKTFDAEKVSEQYGSQNKSQLESTEVSSKTHITYQTSDIFSSESNIGIYTYSSDEKIPDIDELSKTFDAETTSEQYGSEDKSEAENAENFSETYVTAQTSPDIGELSKTFDSEKEIKEYSSEDSSQLGSTEEYSKTYITELTSETFNKNITEKFSKTIDPEYVSAMYASKETSNSESAKESSKSFSAERTIIFSSGTNTDIYIYSSNKENTNIEADGKRYNTENVRVTYGFEESSKSESAEETRKSYTSEKTSTKFSIDKITGNYTYSSDEKLPDIEEPIKTSEAKIFSETYGSKEMRESQSEGGEGFSKSYTSELSNITFSTDSNTGIYTYSTDKENIVIEEPGRTYKTEAVREIYGSEETSKSESDKESIESYTAEQLNTMFSNSRDTGIYSYSTDEEKIGVEEPQITSEAEIISEMFGTVETSQSERGEVSSKSYTPELSSTTFSNDSNTGIYTYSTDKENIDIEEPGKTYDTVAGKEMYGSEETSRSERGNESSESYTAEQLSTTFSSGINTGIYTYSTDNENIDIEEPGRTYDTEAAREMYGSEETSKSESGKESSDSYTAEQLGTTFSSGRDTGIYTYSTDIENTDIEEPRKTYDAEIVSEMFGSEETSKSESAKESSESYTAEQLSTTFSSGRDTGIYAYSTDKENIDIEEPDRTYDTEAAREMYGYKETSQSESGKESSISYTTEQSSRNYSSGWNTGIYTTDKENTDTEEPRKTYDVETISEEPSQSEWGEVSSISYRTEQSSTTFSSGRNTDIYTYLTAKGSPDFEEPGRTYDTEAAIYKYFTDKGNTDIEEPRKTYDTEIASEMYGSEETSKSEIAEESSKSYIAEQLKTTFSSGRDTVVYTYSIDKGSTDIEEPGKLYVTETVSEIYGSKGTSHSKSGEESSILYSTEQFSSTFSSGSNIGIYTYSSDEENTDIDGETAREMFGFERTSILKSSEESSKLYISDLSSATFGNNSSTDIYSCTSDEGNLDLEERSKTYPTENMSDVYDAIVTRETILMDGFSEIYGSEENNETFSTEASSVTYGDESGLTHSWEQKNESTGIRNFSETYGNIVSGSIFNIEPHTGSLTTQLDETVGINKSIATIRAEGYTDTDAIKASNATKPFSNKSVSEDIGKAFSIVISNETNSMEGSTKTCDSENSSGAEKSSAAYSNEYITEERYDKKLDEIMNLVANETTGSNKSSGTFNIEIYTDIQSTPLFSARGTFSGTYVSDDIQRTYDIVVSKEADISECPNKTHGSTESNIAQDTHESVSVYGYENISEISGTEEFDNEQGVNEFSKTFSSEVNTDIGSTQFSYTLEVPSTTYISDEINKTPSARLSNKRNAFEDSDKACSIEESGISIATDMSDTVNKYEEISSTKKIDKSEGINKSMATLSIENFTDAYSTQLPSDSKTISNIYVSEDISQRYDTVMPNEQSTTENFNESCSTKEYNITSGTDKSGVSYNSEETNREITTKEVDDLAYVASEQERAETSSIEEHSGIFNDEIHTEAPMTVFETFSETDVSEDRSKTHAAVVTSETNSSEGYYKTHDIEDFNVNLDNDQYSVGYSSVQTRESDGIQEPTEISNFEDNAAYSTQSFSTIEMKGAMNDSEDFSTEYSIDISSITHDSDTQFLKSTVTEIMNRSYSLELSTEIHRSGISNITSNINASTLSGSFEGYTVFYNSDVSNAILEIEGISETSNTGKSKITYGDEKLHTDSSAQSSSRNRVEESDEMSKGTAFVGLSEPYNLETPSKIYKTERSDIIFKAEMNYEEISEVHNTDGIYGSEEGSRVTFDVKRTKETNVAQQSSEMHDTEVFTRTFYPEELNEFSSNTGKSTNTNASEDRSKSHSVIVYNETNITENVVKAYDYNESRDSYGSEMSGEVYDTESSSSNNINSNSETYIKTSESKRIEVDISEEISRTDEIMQSFIPTDMETSREINVFEQSSEIFITEKSGGTYVVPEVLKETCNFEESTKTHGIDDSEKTESSVKLTKTYDNEAYYETQVKKATYENYISNASKDSYDFNMSNDSKISRGMYSTVRSIEDAYESYDIKTFWENDTLSFREISSLNESTETYDSEISNETHGIEVFNESYGFNISGGTYTIEGLDKKTTSEESKKISTSKATSDKYFTIRYNEASGTDEGYFDENLGNIDATKKDIGETKEDVKMIEGFDETKFIINWTTYRTNEFGDKIEGGIQEREQSDDGSELDVDGTKGNIYRTKINVERTKINIDKVSKFSQRNNAKKDAEGTKRNYHELESNAGDTTVFTDDTETDINKTISAERPKVVPDLVIVTIDTGSEIPNEGEKDVEGTKKENHELEFNAVIVTTDAASEISNKGEKDVEGTKREDHELDFNDGNTAVFIDDTETGINETISAERQEVVPDLVMVTTDASSEISNEGEKDVERTKREDHELEFNASNTAVFTDDTETDINKTISAERPEVVPDLVMVTIDAAPKISNEGEKDVEGTKREDHELDFNDGNTAVFIDDTETGINKTISAERPEVVPDLVIVTTDAASEISNEGEKDVEGTKREDHELDFNAGNTAVFIDDTETGINKTISAERQVLKDNLVMVTIDVASRISNEREKGVEGTKREDQELESNAGNTTVFIDDIEIDINKTRISAERVQVDVDLIKVAIDSASKSSTKGMKVFDENEKNTGKNISGYGTPNILKYKAFEKDSTDEMEYKGNKNVFLGSQKETFRSHNRINVTYSKYKNKNISNTARSNSFGKISVERKEHVSTKFPNPSSKHNKSNITDNKNYSQNDSFNDDDVTDMKKIEETEPSSIFYETEIITAPIKMKHFDESNQYINRKKSMKAFNEEEDGITENYTFDIFKTKDAFIMNKNAVTYLDNEYMNTVSLITKNDNEKVNGEILYRALNVGQFMNRNDGKKLSKFTDIQSVKYADNNNESLINISAIHNKIGIPITNDTKNNERNDNLWLDSTKIFKITPRNISKWKSNATKSIGSNMKKKLGFPNYNPDVERNNRTYALQRKYTKQKNAQKENKRIVYTQSVATNFKGNTDIINNKANKLILDGRKGPRENSTYKFSIKDSKRIGKDKFTTKRYRNNHIGTYVNSDKNANKIYLNNSMYIILHDSKNSKYITDDKGSNDDDNGEDYEDIPNTEIAELIHNFPNVTENMDEKSYRLVKKDGRFRFHIRKAREVTDASSQENNTYVSHGSTNKRSTEGTESEYSTSGNEINIRTTFKPINFDESDTHKDMIQKEPAEAILMRCTKDASNIMMQCCMPMLQALYALINEEERPLDSSSVKKCNSFCFKSALQRCPKRGARILKAVIKKIKELPILESQSTQLSMEDILIGATLKSKRVHFHSVVNADLQTIKFKFPSEQLKRKLLNGEKFKEFLERLNAQMEFQKQYLGNQSPYQHVPGFPQRELQDQFQGYVQLQKQYTKNLSPKLSLQEFPEKELKMLDGELSAENDSLEDVSLEEFSIEEQPQFKVPLEEQFQFEVPLKEQFHGDLFFLKKEYQGLTTEEESTERQSQKEAFLEHFQIDSFPRTALPNARASESPFEKPLKFFTYLPDGGEYFLIDLEEVLPLEGEISFLMQFLIHREYPFHPASSGLFGIFMPIDERYLVSDFGHSFQDANEPPFFSSKILSPDESYLPVRDGCMLQFAQGQLYPFEHMPTNSEQSPILCYHQIYFFLISQRTSEKEHILDLKEKYPPKEIPDDAHLFLISYSCNLQLPHIKNVRMRLKCHLVLARNVTLEEEQCLGKVFSICSSRARLMIMQLMFHYKGISLDVQFESGFGIIDINKLISNEEKTSVYHCLITLNKNEVESCGHGLYSIISELVRGSILLSDTIQFGDKQCLGHAFRQCSIHSRLVIMDLISFVVDDSIDIPLHAQNRVLKAFTDEERMIIAPCLSQLHPLTVDACLPGLMYVLKEVYQNNVPDLTMFPTKVSPAKCLKNSFAKCSADSRLFLTELIFRYTNIFVDLLFFFTETTADKDLLNIMNGCISSIPHDLIDGCINGLSSAVRQLIRGIHPPQTGVDSICIKDIFMGCSRYHRILIDQMLRRMARNIANTAVFDILNSLETYRDVHEHSDRDKELIQRCFNTINRNYLEWCIPGLYEALQALIELKFPLTFLALKPIEGPCLQMAFAECPYKARILIKDMLYDFAYLLIDIPLHGAPQGHSGELGPATDAIKECISSLNSTGSDSCVFGIVDILHRVFVEKLDNPEPIISPNNEKTTISCLAQLFDPCDLPVKLFFLKRIADISNINVNFLMDTFLISMTENKEIGVSVTVPKSKLQDLLNSIPNALYYQMEYNRPISQRFSDQF</sequence>
<feature type="compositionally biased region" description="Basic and acidic residues" evidence="1">
    <location>
        <begin position="3306"/>
        <end position="3315"/>
    </location>
</feature>
<feature type="compositionally biased region" description="Basic and acidic residues" evidence="1">
    <location>
        <begin position="2077"/>
        <end position="2086"/>
    </location>
</feature>
<feature type="region of interest" description="Disordered" evidence="1">
    <location>
        <begin position="1205"/>
        <end position="1229"/>
    </location>
</feature>